<evidence type="ECO:0000313" key="2">
    <source>
        <dbReference type="Proteomes" id="UP001596053"/>
    </source>
</evidence>
<evidence type="ECO:0008006" key="3">
    <source>
        <dbReference type="Google" id="ProtNLM"/>
    </source>
</evidence>
<organism evidence="1 2">
    <name type="scientific">Bosea eneae</name>
    <dbReference type="NCBI Taxonomy" id="151454"/>
    <lineage>
        <taxon>Bacteria</taxon>
        <taxon>Pseudomonadati</taxon>
        <taxon>Pseudomonadota</taxon>
        <taxon>Alphaproteobacteria</taxon>
        <taxon>Hyphomicrobiales</taxon>
        <taxon>Boseaceae</taxon>
        <taxon>Bosea</taxon>
    </lineage>
</organism>
<keyword evidence="2" id="KW-1185">Reference proteome</keyword>
<name>A0ABW0IRG8_9HYPH</name>
<dbReference type="EMBL" id="JBHSLW010000023">
    <property type="protein sequence ID" value="MFC5420902.1"/>
    <property type="molecule type" value="Genomic_DNA"/>
</dbReference>
<accession>A0ABW0IRG8</accession>
<comment type="caution">
    <text evidence="1">The sequence shown here is derived from an EMBL/GenBank/DDBJ whole genome shotgun (WGS) entry which is preliminary data.</text>
</comment>
<protein>
    <recommendedName>
        <fullName evidence="3">Ribbon-helix-helix protein CopG domain-containing protein</fullName>
    </recommendedName>
</protein>
<gene>
    <name evidence="1" type="ORF">ACFPOB_15190</name>
</gene>
<sequence length="92" mass="9709">MASPPVSLTLSLPPELASTLKAAASQRGWTPESLAADCIAQSLEVAIRHRVALERIDQVDAALLELAKAVSAVEEAGAPIDLSEFCRYRHGG</sequence>
<evidence type="ECO:0000313" key="1">
    <source>
        <dbReference type="EMBL" id="MFC5420902.1"/>
    </source>
</evidence>
<dbReference type="Proteomes" id="UP001596053">
    <property type="component" value="Unassembled WGS sequence"/>
</dbReference>
<proteinExistence type="predicted"/>
<dbReference type="RefSeq" id="WP_092162644.1">
    <property type="nucleotide sequence ID" value="NZ_JBHSLW010000023.1"/>
</dbReference>
<reference evidence="2" key="1">
    <citation type="journal article" date="2019" name="Int. J. Syst. Evol. Microbiol.">
        <title>The Global Catalogue of Microorganisms (GCM) 10K type strain sequencing project: providing services to taxonomists for standard genome sequencing and annotation.</title>
        <authorList>
            <consortium name="The Broad Institute Genomics Platform"/>
            <consortium name="The Broad Institute Genome Sequencing Center for Infectious Disease"/>
            <person name="Wu L."/>
            <person name="Ma J."/>
        </authorList>
    </citation>
    <scope>NUCLEOTIDE SEQUENCE [LARGE SCALE GENOMIC DNA]</scope>
    <source>
        <strain evidence="2">NCAIM B.01391</strain>
    </source>
</reference>